<evidence type="ECO:0000256" key="5">
    <source>
        <dbReference type="ARBA" id="ARBA00022989"/>
    </source>
</evidence>
<comment type="subcellular location">
    <subcellularLocation>
        <location evidence="1">Cell membrane</location>
        <topology evidence="1">Multi-pass membrane protein</topology>
    </subcellularLocation>
</comment>
<evidence type="ECO:0000256" key="1">
    <source>
        <dbReference type="ARBA" id="ARBA00004651"/>
    </source>
</evidence>
<dbReference type="InterPro" id="IPR036259">
    <property type="entry name" value="MFS_trans_sf"/>
</dbReference>
<gene>
    <name evidence="10" type="ORF">V5O48_012181</name>
</gene>
<evidence type="ECO:0000256" key="4">
    <source>
        <dbReference type="ARBA" id="ARBA00022692"/>
    </source>
</evidence>
<proteinExistence type="inferred from homology"/>
<dbReference type="Proteomes" id="UP001465976">
    <property type="component" value="Unassembled WGS sequence"/>
</dbReference>
<name>A0ABR3F3I6_9AGAR</name>
<evidence type="ECO:0000259" key="9">
    <source>
        <dbReference type="PROSITE" id="PS50850"/>
    </source>
</evidence>
<dbReference type="PANTHER" id="PTHR23502:SF186">
    <property type="entry name" value="MAJOR FACILITATOR SUPERFAMILY (MFS) PROFILE DOMAIN-CONTAINING PROTEIN"/>
    <property type="match status" value="1"/>
</dbReference>
<feature type="non-terminal residue" evidence="10">
    <location>
        <position position="306"/>
    </location>
</feature>
<feature type="transmembrane region" description="Helical" evidence="8">
    <location>
        <begin position="70"/>
        <end position="91"/>
    </location>
</feature>
<comment type="similarity">
    <text evidence="7">Belongs to the major facilitator superfamily. DHA1 family. Polyamines/proton antiporter (TC 2.A.1.2.16) subfamily.</text>
</comment>
<keyword evidence="2" id="KW-0813">Transport</keyword>
<evidence type="ECO:0000256" key="6">
    <source>
        <dbReference type="ARBA" id="ARBA00023136"/>
    </source>
</evidence>
<evidence type="ECO:0000313" key="10">
    <source>
        <dbReference type="EMBL" id="KAL0569789.1"/>
    </source>
</evidence>
<evidence type="ECO:0000256" key="3">
    <source>
        <dbReference type="ARBA" id="ARBA00022475"/>
    </source>
</evidence>
<keyword evidence="4 8" id="KW-0812">Transmembrane</keyword>
<feature type="transmembrane region" description="Helical" evidence="8">
    <location>
        <begin position="198"/>
        <end position="219"/>
    </location>
</feature>
<evidence type="ECO:0000256" key="2">
    <source>
        <dbReference type="ARBA" id="ARBA00022448"/>
    </source>
</evidence>
<feature type="transmembrane region" description="Helical" evidence="8">
    <location>
        <begin position="164"/>
        <end position="186"/>
    </location>
</feature>
<dbReference type="Gene3D" id="1.20.1720.10">
    <property type="entry name" value="Multidrug resistance protein D"/>
    <property type="match status" value="1"/>
</dbReference>
<keyword evidence="5 8" id="KW-1133">Transmembrane helix</keyword>
<evidence type="ECO:0000256" key="8">
    <source>
        <dbReference type="SAM" id="Phobius"/>
    </source>
</evidence>
<accession>A0ABR3F3I6</accession>
<comment type="caution">
    <text evidence="10">The sequence shown here is derived from an EMBL/GenBank/DDBJ whole genome shotgun (WGS) entry which is preliminary data.</text>
</comment>
<feature type="domain" description="Major facilitator superfamily (MFS) profile" evidence="9">
    <location>
        <begin position="72"/>
        <end position="306"/>
    </location>
</feature>
<protein>
    <recommendedName>
        <fullName evidence="9">Major facilitator superfamily (MFS) profile domain-containing protein</fullName>
    </recommendedName>
</protein>
<reference evidence="10 11" key="1">
    <citation type="submission" date="2024-02" db="EMBL/GenBank/DDBJ databases">
        <title>A draft genome for the cacao thread blight pathogen Marasmius crinis-equi.</title>
        <authorList>
            <person name="Cohen S.P."/>
            <person name="Baruah I.K."/>
            <person name="Amoako-Attah I."/>
            <person name="Bukari Y."/>
            <person name="Meinhardt L.W."/>
            <person name="Bailey B.A."/>
        </authorList>
    </citation>
    <scope>NUCLEOTIDE SEQUENCE [LARGE SCALE GENOMIC DNA]</scope>
    <source>
        <strain evidence="10 11">GH-76</strain>
    </source>
</reference>
<feature type="transmembrane region" description="Helical" evidence="8">
    <location>
        <begin position="103"/>
        <end position="126"/>
    </location>
</feature>
<organism evidence="10 11">
    <name type="scientific">Marasmius crinis-equi</name>
    <dbReference type="NCBI Taxonomy" id="585013"/>
    <lineage>
        <taxon>Eukaryota</taxon>
        <taxon>Fungi</taxon>
        <taxon>Dikarya</taxon>
        <taxon>Basidiomycota</taxon>
        <taxon>Agaricomycotina</taxon>
        <taxon>Agaricomycetes</taxon>
        <taxon>Agaricomycetidae</taxon>
        <taxon>Agaricales</taxon>
        <taxon>Marasmiineae</taxon>
        <taxon>Marasmiaceae</taxon>
        <taxon>Marasmius</taxon>
    </lineage>
</organism>
<dbReference type="SUPFAM" id="SSF103473">
    <property type="entry name" value="MFS general substrate transporter"/>
    <property type="match status" value="1"/>
</dbReference>
<dbReference type="Pfam" id="PF07690">
    <property type="entry name" value="MFS_1"/>
    <property type="match status" value="1"/>
</dbReference>
<feature type="transmembrane region" description="Helical" evidence="8">
    <location>
        <begin position="285"/>
        <end position="305"/>
    </location>
</feature>
<dbReference type="PANTHER" id="PTHR23502">
    <property type="entry name" value="MAJOR FACILITATOR SUPERFAMILY"/>
    <property type="match status" value="1"/>
</dbReference>
<dbReference type="InterPro" id="IPR020846">
    <property type="entry name" value="MFS_dom"/>
</dbReference>
<evidence type="ECO:0000256" key="7">
    <source>
        <dbReference type="ARBA" id="ARBA00038459"/>
    </source>
</evidence>
<keyword evidence="6 8" id="KW-0472">Membrane</keyword>
<dbReference type="EMBL" id="JBAHYK010001053">
    <property type="protein sequence ID" value="KAL0569789.1"/>
    <property type="molecule type" value="Genomic_DNA"/>
</dbReference>
<dbReference type="PROSITE" id="PS50850">
    <property type="entry name" value="MFS"/>
    <property type="match status" value="1"/>
</dbReference>
<sequence length="306" mass="33189">MGNDKHDKSVDVTEIALHEVNAGATAELRFSSDDLGPTTVVRGPLEDKLEKDEWEDDPDNARNWSSVKKWTAVSIVSLYTFLPPLSSSMMAPGLPEMAQKYSITSPTIVSLTLSIFLLSFAIGPLFCAPLSEMYGRTWVLHFGALFMMAFNFGCAFSPSAGSFIGFRFLSGFAGSAPLAVGGGSIADLFAEKDRAAAMSIYVLGPLIGPVVGPVAGGFIAETIGIKYVFIIVAGLASAIGIPLLRETYAPIIRARRAKRRGDPEERREAENTLATKSWQYLWINLTRPVILLSTSFLCFILSLYMA</sequence>
<keyword evidence="3" id="KW-1003">Cell membrane</keyword>
<evidence type="ECO:0000313" key="11">
    <source>
        <dbReference type="Proteomes" id="UP001465976"/>
    </source>
</evidence>
<keyword evidence="11" id="KW-1185">Reference proteome</keyword>
<feature type="transmembrane region" description="Helical" evidence="8">
    <location>
        <begin position="138"/>
        <end position="158"/>
    </location>
</feature>
<feature type="transmembrane region" description="Helical" evidence="8">
    <location>
        <begin position="225"/>
        <end position="244"/>
    </location>
</feature>
<dbReference type="InterPro" id="IPR011701">
    <property type="entry name" value="MFS"/>
</dbReference>